<reference evidence="1 2" key="1">
    <citation type="journal article" date="2020" name="Mol. Biol. Evol.">
        <title>Distinct Expression and Methylation Patterns for Genes with Different Fates following a Single Whole-Genome Duplication in Flowering Plants.</title>
        <authorList>
            <person name="Shi T."/>
            <person name="Rahmani R.S."/>
            <person name="Gugger P.F."/>
            <person name="Wang M."/>
            <person name="Li H."/>
            <person name="Zhang Y."/>
            <person name="Li Z."/>
            <person name="Wang Q."/>
            <person name="Van de Peer Y."/>
            <person name="Marchal K."/>
            <person name="Chen J."/>
        </authorList>
    </citation>
    <scope>NUCLEOTIDE SEQUENCE [LARGE SCALE GENOMIC DNA]</scope>
    <source>
        <tissue evidence="1">Leaf</tissue>
    </source>
</reference>
<sequence length="200" mass="22306">MGIVDDTTKAPLKKVIDLSDPNNKVPNLAYVEWFHRTNWSSTRLFLLSPKGYSLKWQAFNHHLRQTSYSGYYFYTTGLLFSNSLFNDAHELSTICRPTLSTCLTSSLAIVSPPTDNVISGDVPSPTLRGTQLVQELLDATQPVSTPSTHTHTMLTYSLTGSLPTQSHTTICYPIMKALLTTRHDDLHKPSCFSKAIKEPC</sequence>
<proteinExistence type="predicted"/>
<dbReference type="EMBL" id="DUZY01000001">
    <property type="protein sequence ID" value="DAD23668.1"/>
    <property type="molecule type" value="Genomic_DNA"/>
</dbReference>
<gene>
    <name evidence="1" type="ORF">HUJ06_025131</name>
</gene>
<dbReference type="AlphaFoldDB" id="A0A822Y1Y5"/>
<dbReference type="Proteomes" id="UP000607653">
    <property type="component" value="Unassembled WGS sequence"/>
</dbReference>
<organism evidence="1 2">
    <name type="scientific">Nelumbo nucifera</name>
    <name type="common">Sacred lotus</name>
    <dbReference type="NCBI Taxonomy" id="4432"/>
    <lineage>
        <taxon>Eukaryota</taxon>
        <taxon>Viridiplantae</taxon>
        <taxon>Streptophyta</taxon>
        <taxon>Embryophyta</taxon>
        <taxon>Tracheophyta</taxon>
        <taxon>Spermatophyta</taxon>
        <taxon>Magnoliopsida</taxon>
        <taxon>Proteales</taxon>
        <taxon>Nelumbonaceae</taxon>
        <taxon>Nelumbo</taxon>
    </lineage>
</organism>
<evidence type="ECO:0000313" key="1">
    <source>
        <dbReference type="EMBL" id="DAD23668.1"/>
    </source>
</evidence>
<protein>
    <submittedName>
        <fullName evidence="1">Uncharacterized protein</fullName>
    </submittedName>
</protein>
<name>A0A822Y1Y5_NELNU</name>
<keyword evidence="2" id="KW-1185">Reference proteome</keyword>
<evidence type="ECO:0000313" key="2">
    <source>
        <dbReference type="Proteomes" id="UP000607653"/>
    </source>
</evidence>
<accession>A0A822Y1Y5</accession>
<comment type="caution">
    <text evidence="1">The sequence shown here is derived from an EMBL/GenBank/DDBJ whole genome shotgun (WGS) entry which is preliminary data.</text>
</comment>